<dbReference type="GO" id="GO:0004150">
    <property type="term" value="F:dihydroneopterin aldolase activity"/>
    <property type="evidence" value="ECO:0007669"/>
    <property type="project" value="InterPro"/>
</dbReference>
<name>A0A1I5SX70_9BACT</name>
<proteinExistence type="predicted"/>
<dbReference type="AlphaFoldDB" id="A0A1I5SX70"/>
<reference evidence="2 3" key="1">
    <citation type="submission" date="2016-10" db="EMBL/GenBank/DDBJ databases">
        <authorList>
            <person name="de Groot N.N."/>
        </authorList>
    </citation>
    <scope>NUCLEOTIDE SEQUENCE [LARGE SCALE GENOMIC DNA]</scope>
    <source>
        <strain evidence="2 3">EP1-55-1</strain>
    </source>
</reference>
<dbReference type="OrthoDB" id="5373183at2"/>
<evidence type="ECO:0000259" key="1">
    <source>
        <dbReference type="SMART" id="SM00905"/>
    </source>
</evidence>
<dbReference type="NCBIfam" id="TIGR00526">
    <property type="entry name" value="folB_dom"/>
    <property type="match status" value="1"/>
</dbReference>
<dbReference type="STRING" id="223786.SAMN05216234_1389"/>
<evidence type="ECO:0000313" key="3">
    <source>
        <dbReference type="Proteomes" id="UP000199227"/>
    </source>
</evidence>
<dbReference type="Proteomes" id="UP000199227">
    <property type="component" value="Unassembled WGS sequence"/>
</dbReference>
<sequence>MTISIQNLSFKAIIGILDFERLSPQRIEVECEIKYTYKKEEANFIDYAEVASLIESTMKSEKFLLIEDALERLFPLLKDKFPQIETMKITICKPDIMPNCRVSVTDFHTFL</sequence>
<evidence type="ECO:0000313" key="2">
    <source>
        <dbReference type="EMBL" id="SFP75241.1"/>
    </source>
</evidence>
<organism evidence="2 3">
    <name type="scientific">Hydrogenimonas thermophila</name>
    <dbReference type="NCBI Taxonomy" id="223786"/>
    <lineage>
        <taxon>Bacteria</taxon>
        <taxon>Pseudomonadati</taxon>
        <taxon>Campylobacterota</taxon>
        <taxon>Epsilonproteobacteria</taxon>
        <taxon>Campylobacterales</taxon>
        <taxon>Hydrogenimonadaceae</taxon>
        <taxon>Hydrogenimonas</taxon>
    </lineage>
</organism>
<keyword evidence="3" id="KW-1185">Reference proteome</keyword>
<dbReference type="GO" id="GO:0006760">
    <property type="term" value="P:folic acid-containing compound metabolic process"/>
    <property type="evidence" value="ECO:0007669"/>
    <property type="project" value="InterPro"/>
</dbReference>
<dbReference type="SMART" id="SM00905">
    <property type="entry name" value="FolB"/>
    <property type="match status" value="1"/>
</dbReference>
<dbReference type="InterPro" id="IPR006157">
    <property type="entry name" value="FolB_dom"/>
</dbReference>
<accession>A0A1I5SX70</accession>
<feature type="domain" description="Dihydroneopterin aldolase/epimerase" evidence="1">
    <location>
        <begin position="3"/>
        <end position="108"/>
    </location>
</feature>
<protein>
    <submittedName>
        <fullName evidence="2">Dihydroneopterin aldolase</fullName>
    </submittedName>
</protein>
<dbReference type="InterPro" id="IPR043133">
    <property type="entry name" value="GTP-CH-I_C/QueF"/>
</dbReference>
<dbReference type="EMBL" id="FOXB01000038">
    <property type="protein sequence ID" value="SFP75241.1"/>
    <property type="molecule type" value="Genomic_DNA"/>
</dbReference>
<dbReference type="Pfam" id="PF02152">
    <property type="entry name" value="FolB"/>
    <property type="match status" value="1"/>
</dbReference>
<dbReference type="Gene3D" id="3.30.1130.10">
    <property type="match status" value="1"/>
</dbReference>
<dbReference type="SUPFAM" id="SSF55620">
    <property type="entry name" value="Tetrahydrobiopterin biosynthesis enzymes-like"/>
    <property type="match status" value="1"/>
</dbReference>
<dbReference type="RefSeq" id="WP_092913567.1">
    <property type="nucleotide sequence ID" value="NZ_CP136592.1"/>
</dbReference>
<gene>
    <name evidence="2" type="ORF">SAMN05216234_1389</name>
</gene>